<name>A0A098S6M5_9BACT</name>
<comment type="cofactor">
    <cofactor evidence="6">
        <name>Zn(2+)</name>
        <dbReference type="ChEBI" id="CHEBI:29105"/>
    </cofactor>
</comment>
<dbReference type="NCBIfam" id="NF007020">
    <property type="entry name" value="PRK09485.1"/>
    <property type="match status" value="1"/>
</dbReference>
<reference evidence="8 9" key="1">
    <citation type="journal article" date="2014" name="Int. J. Syst. Evol. Microbiol.">
        <title>Phaeodactylibacter xiamenensis gen. nov., sp. nov., a member of the family Saprospiraceae isolated from the marine alga Phaeodactylum tricornutum.</title>
        <authorList>
            <person name="Chen Z.Jr."/>
            <person name="Lei X."/>
            <person name="Lai Q."/>
            <person name="Li Y."/>
            <person name="Zhang B."/>
            <person name="Zhang J."/>
            <person name="Zhang H."/>
            <person name="Yang L."/>
            <person name="Zheng W."/>
            <person name="Tian Y."/>
            <person name="Yu Z."/>
            <person name="Xu H.Jr."/>
            <person name="Zheng T."/>
        </authorList>
    </citation>
    <scope>NUCLEOTIDE SEQUENCE [LARGE SCALE GENOMIC DNA]</scope>
    <source>
        <strain evidence="8 9">KD52</strain>
    </source>
</reference>
<dbReference type="InterPro" id="IPR003726">
    <property type="entry name" value="HCY_dom"/>
</dbReference>
<evidence type="ECO:0000256" key="2">
    <source>
        <dbReference type="ARBA" id="ARBA00022679"/>
    </source>
</evidence>
<evidence type="ECO:0000256" key="5">
    <source>
        <dbReference type="ARBA" id="ARBA00076752"/>
    </source>
</evidence>
<sequence>MKRLFNRSLPLLLDGALATELEHRGADLSGGLWSARILQEQPELIRSVHLDYFRAGADVAITASYQAARAGFLKAGYTEKQAKELVQRSVELAQEARAAYLEESGLPEGTAPLIAGSVGPYGAYLADGSEYRGHYGLTDEALRDFHLPRIEWLLAAAPDLLAFETLPSLQEAEVLLRLLETFPDVQAWFSFTAKDTAHISEGQPISAVGQLLGTHPQVVALGFNCMPPHLGTALLSNLKPHASKLLIIYPNSGEGWDAERQCWLPAYRVPQGFGALPKAWLAAGAGLIGGCCRTRPEDIRALREKIY</sequence>
<evidence type="ECO:0000313" key="9">
    <source>
        <dbReference type="Proteomes" id="UP000029736"/>
    </source>
</evidence>
<dbReference type="PANTHER" id="PTHR46015:SF1">
    <property type="entry name" value="HOMOCYSTEINE S-METHYLTRANSFERASE-LIKE ISOFORM 1"/>
    <property type="match status" value="1"/>
</dbReference>
<evidence type="ECO:0000256" key="3">
    <source>
        <dbReference type="ARBA" id="ARBA00022723"/>
    </source>
</evidence>
<evidence type="ECO:0000313" key="8">
    <source>
        <dbReference type="EMBL" id="KGE88094.1"/>
    </source>
</evidence>
<feature type="binding site" evidence="6">
    <location>
        <position position="291"/>
    </location>
    <ligand>
        <name>Zn(2+)</name>
        <dbReference type="ChEBI" id="CHEBI:29105"/>
    </ligand>
</feature>
<feature type="domain" description="Hcy-binding" evidence="7">
    <location>
        <begin position="1"/>
        <end position="306"/>
    </location>
</feature>
<dbReference type="Gene3D" id="3.20.20.330">
    <property type="entry name" value="Homocysteine-binding-like domain"/>
    <property type="match status" value="1"/>
</dbReference>
<dbReference type="InterPro" id="IPR017226">
    <property type="entry name" value="BHMT-like"/>
</dbReference>
<dbReference type="Pfam" id="PF02574">
    <property type="entry name" value="S-methyl_trans"/>
    <property type="match status" value="1"/>
</dbReference>
<organism evidence="8 9">
    <name type="scientific">Phaeodactylibacter xiamenensis</name>
    <dbReference type="NCBI Taxonomy" id="1524460"/>
    <lineage>
        <taxon>Bacteria</taxon>
        <taxon>Pseudomonadati</taxon>
        <taxon>Bacteroidota</taxon>
        <taxon>Saprospiria</taxon>
        <taxon>Saprospirales</taxon>
        <taxon>Haliscomenobacteraceae</taxon>
        <taxon>Phaeodactylibacter</taxon>
    </lineage>
</organism>
<dbReference type="GO" id="GO:0008898">
    <property type="term" value="F:S-adenosylmethionine-homocysteine S-methyltransferase activity"/>
    <property type="evidence" value="ECO:0007669"/>
    <property type="project" value="TreeGrafter"/>
</dbReference>
<dbReference type="GO" id="GO:0008270">
    <property type="term" value="F:zinc ion binding"/>
    <property type="evidence" value="ECO:0007669"/>
    <property type="project" value="InterPro"/>
</dbReference>
<dbReference type="AlphaFoldDB" id="A0A098S6M5"/>
<keyword evidence="1 6" id="KW-0489">Methyltransferase</keyword>
<dbReference type="PROSITE" id="PS50970">
    <property type="entry name" value="HCY"/>
    <property type="match status" value="1"/>
</dbReference>
<dbReference type="STRING" id="1524460.IX84_11115"/>
<dbReference type="RefSeq" id="WP_044219925.1">
    <property type="nucleotide sequence ID" value="NZ_JBKAGJ010000041.1"/>
</dbReference>
<dbReference type="InterPro" id="IPR051486">
    <property type="entry name" value="Hcy_S-methyltransferase"/>
</dbReference>
<dbReference type="PIRSF" id="PIRSF037505">
    <property type="entry name" value="Betaine_HMT"/>
    <property type="match status" value="1"/>
</dbReference>
<dbReference type="OrthoDB" id="9803687at2"/>
<keyword evidence="3 6" id="KW-0479">Metal-binding</keyword>
<dbReference type="EMBL" id="JPOS01000022">
    <property type="protein sequence ID" value="KGE88094.1"/>
    <property type="molecule type" value="Genomic_DNA"/>
</dbReference>
<keyword evidence="4 6" id="KW-0862">Zinc</keyword>
<protein>
    <recommendedName>
        <fullName evidence="5">S-methylmethionine:homocysteine methyltransferase</fullName>
    </recommendedName>
</protein>
<dbReference type="GO" id="GO:0009086">
    <property type="term" value="P:methionine biosynthetic process"/>
    <property type="evidence" value="ECO:0007669"/>
    <property type="project" value="InterPro"/>
</dbReference>
<comment type="caution">
    <text evidence="8">The sequence shown here is derived from an EMBL/GenBank/DDBJ whole genome shotgun (WGS) entry which is preliminary data.</text>
</comment>
<evidence type="ECO:0000256" key="1">
    <source>
        <dbReference type="ARBA" id="ARBA00022603"/>
    </source>
</evidence>
<evidence type="ECO:0000259" key="7">
    <source>
        <dbReference type="PROSITE" id="PS50970"/>
    </source>
</evidence>
<dbReference type="PANTHER" id="PTHR46015">
    <property type="entry name" value="ZGC:172121"/>
    <property type="match status" value="1"/>
</dbReference>
<accession>A0A098S6M5</accession>
<dbReference type="GO" id="GO:0033528">
    <property type="term" value="P:S-methylmethionine cycle"/>
    <property type="evidence" value="ECO:0007669"/>
    <property type="project" value="TreeGrafter"/>
</dbReference>
<feature type="binding site" evidence="6">
    <location>
        <position position="225"/>
    </location>
    <ligand>
        <name>Zn(2+)</name>
        <dbReference type="ChEBI" id="CHEBI:29105"/>
    </ligand>
</feature>
<dbReference type="FunFam" id="3.20.20.330:FF:000002">
    <property type="entry name" value="Homocysteine S-methyltransferase"/>
    <property type="match status" value="1"/>
</dbReference>
<dbReference type="InterPro" id="IPR036589">
    <property type="entry name" value="HCY_dom_sf"/>
</dbReference>
<keyword evidence="2 6" id="KW-0808">Transferase</keyword>
<proteinExistence type="predicted"/>
<gene>
    <name evidence="8" type="ORF">IX84_11115</name>
</gene>
<keyword evidence="9" id="KW-1185">Reference proteome</keyword>
<evidence type="ECO:0000256" key="6">
    <source>
        <dbReference type="PROSITE-ProRule" id="PRU00333"/>
    </source>
</evidence>
<dbReference type="Proteomes" id="UP000029736">
    <property type="component" value="Unassembled WGS sequence"/>
</dbReference>
<dbReference type="SUPFAM" id="SSF82282">
    <property type="entry name" value="Homocysteine S-methyltransferase"/>
    <property type="match status" value="1"/>
</dbReference>
<evidence type="ECO:0000256" key="4">
    <source>
        <dbReference type="ARBA" id="ARBA00022833"/>
    </source>
</evidence>
<dbReference type="GO" id="GO:0032259">
    <property type="term" value="P:methylation"/>
    <property type="evidence" value="ECO:0007669"/>
    <property type="project" value="UniProtKB-KW"/>
</dbReference>
<feature type="binding site" evidence="6">
    <location>
        <position position="292"/>
    </location>
    <ligand>
        <name>Zn(2+)</name>
        <dbReference type="ChEBI" id="CHEBI:29105"/>
    </ligand>
</feature>